<comment type="caution">
    <text evidence="6">The sequence shown here is derived from an EMBL/GenBank/DDBJ whole genome shotgun (WGS) entry which is preliminary data.</text>
</comment>
<evidence type="ECO:0000256" key="2">
    <source>
        <dbReference type="ARBA" id="ARBA00022692"/>
    </source>
</evidence>
<evidence type="ECO:0000256" key="3">
    <source>
        <dbReference type="ARBA" id="ARBA00022989"/>
    </source>
</evidence>
<dbReference type="AlphaFoldDB" id="A0A8J2VJB4"/>
<organism evidence="6 7">
    <name type="scientific">Pullulanibacillus camelliae</name>
    <dbReference type="NCBI Taxonomy" id="1707096"/>
    <lineage>
        <taxon>Bacteria</taxon>
        <taxon>Bacillati</taxon>
        <taxon>Bacillota</taxon>
        <taxon>Bacilli</taxon>
        <taxon>Bacillales</taxon>
        <taxon>Sporolactobacillaceae</taxon>
        <taxon>Pullulanibacillus</taxon>
    </lineage>
</organism>
<keyword evidence="7" id="KW-1185">Reference proteome</keyword>
<dbReference type="RefSeq" id="WP_188687767.1">
    <property type="nucleotide sequence ID" value="NZ_BMIR01000001.1"/>
</dbReference>
<feature type="transmembrane region" description="Helical" evidence="5">
    <location>
        <begin position="191"/>
        <end position="211"/>
    </location>
</feature>
<accession>A0A8J2VJB4</accession>
<dbReference type="PANTHER" id="PTHR10361">
    <property type="entry name" value="SODIUM-BILE ACID COTRANSPORTER"/>
    <property type="match status" value="1"/>
</dbReference>
<dbReference type="InterPro" id="IPR002657">
    <property type="entry name" value="BilAc:Na_symport/Acr3"/>
</dbReference>
<feature type="transmembrane region" description="Helical" evidence="5">
    <location>
        <begin position="223"/>
        <end position="244"/>
    </location>
</feature>
<feature type="transmembrane region" description="Helical" evidence="5">
    <location>
        <begin position="98"/>
        <end position="120"/>
    </location>
</feature>
<proteinExistence type="predicted"/>
<reference evidence="6" key="1">
    <citation type="journal article" date="2014" name="Int. J. Syst. Evol. Microbiol.">
        <title>Complete genome sequence of Corynebacterium casei LMG S-19264T (=DSM 44701T), isolated from a smear-ripened cheese.</title>
        <authorList>
            <consortium name="US DOE Joint Genome Institute (JGI-PGF)"/>
            <person name="Walter F."/>
            <person name="Albersmeier A."/>
            <person name="Kalinowski J."/>
            <person name="Ruckert C."/>
        </authorList>
    </citation>
    <scope>NUCLEOTIDE SEQUENCE</scope>
    <source>
        <strain evidence="6">CGMCC 1.15371</strain>
    </source>
</reference>
<reference evidence="6" key="2">
    <citation type="submission" date="2020-09" db="EMBL/GenBank/DDBJ databases">
        <authorList>
            <person name="Sun Q."/>
            <person name="Zhou Y."/>
        </authorList>
    </citation>
    <scope>NUCLEOTIDE SEQUENCE</scope>
    <source>
        <strain evidence="6">CGMCC 1.15371</strain>
    </source>
</reference>
<feature type="transmembrane region" description="Helical" evidence="5">
    <location>
        <begin position="70"/>
        <end position="92"/>
    </location>
</feature>
<dbReference type="Proteomes" id="UP000628775">
    <property type="component" value="Unassembled WGS sequence"/>
</dbReference>
<dbReference type="EMBL" id="BMIR01000001">
    <property type="protein sequence ID" value="GGE26349.1"/>
    <property type="molecule type" value="Genomic_DNA"/>
</dbReference>
<feature type="transmembrane region" description="Helical" evidence="5">
    <location>
        <begin position="162"/>
        <end position="184"/>
    </location>
</feature>
<dbReference type="InterPro" id="IPR038770">
    <property type="entry name" value="Na+/solute_symporter_sf"/>
</dbReference>
<dbReference type="PANTHER" id="PTHR10361:SF28">
    <property type="entry name" value="P3 PROTEIN-RELATED"/>
    <property type="match status" value="1"/>
</dbReference>
<keyword evidence="4 5" id="KW-0472">Membrane</keyword>
<gene>
    <name evidence="6" type="ORF">GCM10011391_00870</name>
</gene>
<name>A0A8J2VJB4_9BACL</name>
<evidence type="ECO:0000313" key="6">
    <source>
        <dbReference type="EMBL" id="GGE26349.1"/>
    </source>
</evidence>
<dbReference type="Pfam" id="PF01758">
    <property type="entry name" value="SBF"/>
    <property type="match status" value="1"/>
</dbReference>
<evidence type="ECO:0000256" key="4">
    <source>
        <dbReference type="ARBA" id="ARBA00023136"/>
    </source>
</evidence>
<feature type="transmembrane region" description="Helical" evidence="5">
    <location>
        <begin position="39"/>
        <end position="58"/>
    </location>
</feature>
<evidence type="ECO:0000256" key="1">
    <source>
        <dbReference type="ARBA" id="ARBA00004141"/>
    </source>
</evidence>
<sequence length="321" mass="34178">MKTLEAISRFCGNTFAIWVILFAILGFIFPSGFTWIGPYVQILLGIIMFGMGLTLKVQDFKEVFRRPKDVAIGVVAQFVIMPLLAFLLANFLPVSKDVAVGIILVGACPGGTASNVMTYLSKGDTALSVAITSVSTILAPLLTPFIILLLASKWVAVDLGSLVLSILEIVIIPILLGIMARLLLKSKIEAGVTVLPLVSVIAIIAIVAAVVSLSNEQIAKTGAMIFVAVILHNVLGLIIGFLAAKLMRMTPAKQKAVSIEVGMQNSALGATLAQAHFSPLAAVPSAIFSVWHNISGPIIATLYRRFIDNGPEQEETTKRIS</sequence>
<protein>
    <submittedName>
        <fullName evidence="6">Sodium transporter</fullName>
    </submittedName>
</protein>
<dbReference type="Gene3D" id="1.20.1530.20">
    <property type="match status" value="1"/>
</dbReference>
<feature type="transmembrane region" description="Helical" evidence="5">
    <location>
        <begin position="12"/>
        <end position="33"/>
    </location>
</feature>
<evidence type="ECO:0000313" key="7">
    <source>
        <dbReference type="Proteomes" id="UP000628775"/>
    </source>
</evidence>
<comment type="subcellular location">
    <subcellularLocation>
        <location evidence="1">Membrane</location>
        <topology evidence="1">Multi-pass membrane protein</topology>
    </subcellularLocation>
</comment>
<evidence type="ECO:0000256" key="5">
    <source>
        <dbReference type="SAM" id="Phobius"/>
    </source>
</evidence>
<keyword evidence="2 5" id="KW-0812">Transmembrane</keyword>
<feature type="transmembrane region" description="Helical" evidence="5">
    <location>
        <begin position="127"/>
        <end position="150"/>
    </location>
</feature>
<keyword evidence="3 5" id="KW-1133">Transmembrane helix</keyword>
<dbReference type="InterPro" id="IPR004710">
    <property type="entry name" value="Bilac:Na_transpt"/>
</dbReference>
<dbReference type="GO" id="GO:0016020">
    <property type="term" value="C:membrane"/>
    <property type="evidence" value="ECO:0007669"/>
    <property type="project" value="UniProtKB-SubCell"/>
</dbReference>